<dbReference type="EMBL" id="PRLL01000003">
    <property type="protein sequence ID" value="RYC73838.1"/>
    <property type="molecule type" value="Genomic_DNA"/>
</dbReference>
<reference evidence="1 2" key="1">
    <citation type="journal article" date="2018" name="bioRxiv">
        <title>Evidence of independent acquisition and adaption of ultra-small bacteria to human hosts across the highly diverse yet reduced genomes of the phylum Saccharibacteria.</title>
        <authorList>
            <person name="McLean J.S."/>
            <person name="Bor B."/>
            <person name="To T.T."/>
            <person name="Liu Q."/>
            <person name="Kearns K.A."/>
            <person name="Solden L.M."/>
            <person name="Wrighton K.C."/>
            <person name="He X."/>
            <person name="Shi W."/>
        </authorList>
    </citation>
    <scope>NUCLEOTIDE SEQUENCE [LARGE SCALE GENOMIC DNA]</scope>
    <source>
        <strain evidence="1 2">TM7_KMM_G3_1_HOT_351</strain>
    </source>
</reference>
<keyword evidence="2" id="KW-1185">Reference proteome</keyword>
<name>A0ABY0FMF2_9BACT</name>
<accession>A0ABY0FMF2</accession>
<organism evidence="1 2">
    <name type="scientific">Candidatus Nanosyncoccus nanoralicus</name>
    <dbReference type="NCBI Taxonomy" id="2171996"/>
    <lineage>
        <taxon>Bacteria</taxon>
        <taxon>Candidatus Saccharimonadota</taxon>
        <taxon>Candidatus Nanosyncoccalia</taxon>
        <taxon>Candidatus Nanosyncoccales</taxon>
        <taxon>Candidatus Nanosyncoccaceae</taxon>
        <taxon>Candidatus Nanosyncoccus</taxon>
    </lineage>
</organism>
<proteinExistence type="predicted"/>
<sequence>MNYKIILAKNIKYSDVQSENKIVFLLDNKNQLPTFNPQGGVRQQFEELFKAKIRFGYIFSQAKNKNAIFASAKIKKLPKNWHYVPYSKLTKSYCDDFDIIHRAMQKLGYVSDFLI</sequence>
<protein>
    <submittedName>
        <fullName evidence="1">Uncharacterized protein</fullName>
    </submittedName>
</protein>
<evidence type="ECO:0000313" key="1">
    <source>
        <dbReference type="EMBL" id="RYC73838.1"/>
    </source>
</evidence>
<dbReference type="Proteomes" id="UP001191004">
    <property type="component" value="Unassembled WGS sequence"/>
</dbReference>
<evidence type="ECO:0000313" key="2">
    <source>
        <dbReference type="Proteomes" id="UP001191004"/>
    </source>
</evidence>
<reference evidence="1 2" key="2">
    <citation type="journal article" date="2020" name="Cell Rep.">
        <title>Acquisition and Adaptation of Ultra-small Parasitic Reduced Genome Bacteria to Mammalian Hosts.</title>
        <authorList>
            <person name="McLean J.S."/>
            <person name="Bor B."/>
            <person name="Kerns K.A."/>
            <person name="Liu Q."/>
            <person name="To T.T."/>
            <person name="Solden L."/>
            <person name="Hendrickson E.L."/>
            <person name="Wrighton K."/>
            <person name="Shi W."/>
            <person name="He X."/>
        </authorList>
    </citation>
    <scope>NUCLEOTIDE SEQUENCE [LARGE SCALE GENOMIC DNA]</scope>
    <source>
        <strain evidence="1 2">TM7_KMM_G3_1_HOT_351</strain>
    </source>
</reference>
<gene>
    <name evidence="1" type="ORF">G3KMM_00178</name>
</gene>
<comment type="caution">
    <text evidence="1">The sequence shown here is derived from an EMBL/GenBank/DDBJ whole genome shotgun (WGS) entry which is preliminary data.</text>
</comment>
<dbReference type="RefSeq" id="WP_129604248.1">
    <property type="nucleotide sequence ID" value="NZ_PRLL01000003.1"/>
</dbReference>